<dbReference type="AlphaFoldDB" id="A0A834P9N7"/>
<reference evidence="2" key="1">
    <citation type="journal article" date="2020" name="G3 (Bethesda)">
        <title>High-Quality Assemblies for Three Invasive Social Wasps from the &lt;i&gt;Vespula&lt;/i&gt; Genus.</title>
        <authorList>
            <person name="Harrop T.W.R."/>
            <person name="Guhlin J."/>
            <person name="McLaughlin G.M."/>
            <person name="Permina E."/>
            <person name="Stockwell P."/>
            <person name="Gilligan J."/>
            <person name="Le Lec M.F."/>
            <person name="Gruber M.A.M."/>
            <person name="Quinn O."/>
            <person name="Lovegrove M."/>
            <person name="Duncan E.J."/>
            <person name="Remnant E.J."/>
            <person name="Van Eeckhoven J."/>
            <person name="Graham B."/>
            <person name="Knapp R.A."/>
            <person name="Langford K.W."/>
            <person name="Kronenberg Z."/>
            <person name="Press M.O."/>
            <person name="Eacker S.M."/>
            <person name="Wilson-Rankin E.E."/>
            <person name="Purcell J."/>
            <person name="Lester P.J."/>
            <person name="Dearden P.K."/>
        </authorList>
    </citation>
    <scope>NUCLEOTIDE SEQUENCE</scope>
    <source>
        <strain evidence="2">Volc-1</strain>
    </source>
</reference>
<dbReference type="EMBL" id="JACSDY010000002">
    <property type="protein sequence ID" value="KAF7434254.1"/>
    <property type="molecule type" value="Genomic_DNA"/>
</dbReference>
<comment type="caution">
    <text evidence="2">The sequence shown here is derived from an EMBL/GenBank/DDBJ whole genome shotgun (WGS) entry which is preliminary data.</text>
</comment>
<gene>
    <name evidence="2" type="ORF">H0235_002445</name>
</gene>
<organism evidence="2 3">
    <name type="scientific">Vespula pensylvanica</name>
    <name type="common">Western yellow jacket</name>
    <name type="synonym">Wasp</name>
    <dbReference type="NCBI Taxonomy" id="30213"/>
    <lineage>
        <taxon>Eukaryota</taxon>
        <taxon>Metazoa</taxon>
        <taxon>Ecdysozoa</taxon>
        <taxon>Arthropoda</taxon>
        <taxon>Hexapoda</taxon>
        <taxon>Insecta</taxon>
        <taxon>Pterygota</taxon>
        <taxon>Neoptera</taxon>
        <taxon>Endopterygota</taxon>
        <taxon>Hymenoptera</taxon>
        <taxon>Apocrita</taxon>
        <taxon>Aculeata</taxon>
        <taxon>Vespoidea</taxon>
        <taxon>Vespidae</taxon>
        <taxon>Vespinae</taxon>
        <taxon>Vespula</taxon>
    </lineage>
</organism>
<proteinExistence type="predicted"/>
<evidence type="ECO:0000256" key="1">
    <source>
        <dbReference type="SAM" id="MobiDB-lite"/>
    </source>
</evidence>
<feature type="region of interest" description="Disordered" evidence="1">
    <location>
        <begin position="54"/>
        <end position="73"/>
    </location>
</feature>
<evidence type="ECO:0000313" key="2">
    <source>
        <dbReference type="EMBL" id="KAF7434254.1"/>
    </source>
</evidence>
<evidence type="ECO:0000313" key="3">
    <source>
        <dbReference type="Proteomes" id="UP000600918"/>
    </source>
</evidence>
<keyword evidence="3" id="KW-1185">Reference proteome</keyword>
<name>A0A834P9N7_VESPE</name>
<accession>A0A834P9N7</accession>
<sequence length="130" mass="15302">MGKLSRLIKYITLILKHILCDQGPFVVRSRHRIEFRFYCFELRNLNSVRIEHREEIENHRGDRRKSLSTDESEFNKVSPEWNPICQPAEKQSCKSRDALGGIVKRAAIFPPRWPMSNSSNRRKIYGDTKA</sequence>
<feature type="compositionally biased region" description="Basic and acidic residues" evidence="1">
    <location>
        <begin position="54"/>
        <end position="68"/>
    </location>
</feature>
<protein>
    <submittedName>
        <fullName evidence="2">Uncharacterized protein</fullName>
    </submittedName>
</protein>
<dbReference type="Proteomes" id="UP000600918">
    <property type="component" value="Unassembled WGS sequence"/>
</dbReference>